<feature type="domain" description="Phosphatidylserine Lipase ABHD16 N-terminal" evidence="3">
    <location>
        <begin position="5"/>
        <end position="131"/>
    </location>
</feature>
<dbReference type="Pfam" id="PF22990">
    <property type="entry name" value="ABHD16_N"/>
    <property type="match status" value="1"/>
</dbReference>
<dbReference type="Proteomes" id="UP001175271">
    <property type="component" value="Unassembled WGS sequence"/>
</dbReference>
<evidence type="ECO:0008006" key="6">
    <source>
        <dbReference type="Google" id="ProtNLM"/>
    </source>
</evidence>
<dbReference type="PANTHER" id="PTHR12277:SF72">
    <property type="entry name" value="BAT5L PROTEIN"/>
    <property type="match status" value="1"/>
</dbReference>
<keyword evidence="5" id="KW-1185">Reference proteome</keyword>
<dbReference type="GO" id="GO:0012505">
    <property type="term" value="C:endomembrane system"/>
    <property type="evidence" value="ECO:0007669"/>
    <property type="project" value="TreeGrafter"/>
</dbReference>
<dbReference type="InterPro" id="IPR029058">
    <property type="entry name" value="AB_hydrolase_fold"/>
</dbReference>
<proteinExistence type="predicted"/>
<feature type="transmembrane region" description="Helical" evidence="1">
    <location>
        <begin position="551"/>
        <end position="572"/>
    </location>
</feature>
<dbReference type="EMBL" id="JAUCMV010000002">
    <property type="protein sequence ID" value="KAK0416316.1"/>
    <property type="molecule type" value="Genomic_DNA"/>
</dbReference>
<name>A0AA39I1Y6_9BILA</name>
<gene>
    <name evidence="4" type="ORF">QR680_012412</name>
</gene>
<evidence type="ECO:0000256" key="1">
    <source>
        <dbReference type="SAM" id="Phobius"/>
    </source>
</evidence>
<reference evidence="4" key="1">
    <citation type="submission" date="2023-06" db="EMBL/GenBank/DDBJ databases">
        <title>Genomic analysis of the entomopathogenic nematode Steinernema hermaphroditum.</title>
        <authorList>
            <person name="Schwarz E.M."/>
            <person name="Heppert J.K."/>
            <person name="Baniya A."/>
            <person name="Schwartz H.T."/>
            <person name="Tan C.-H."/>
            <person name="Antoshechkin I."/>
            <person name="Sternberg P.W."/>
            <person name="Goodrich-Blair H."/>
            <person name="Dillman A.R."/>
        </authorList>
    </citation>
    <scope>NUCLEOTIDE SEQUENCE</scope>
    <source>
        <strain evidence="4">PS9179</strain>
        <tissue evidence="4">Whole animal</tissue>
    </source>
</reference>
<feature type="transmembrane region" description="Helical" evidence="1">
    <location>
        <begin position="584"/>
        <end position="608"/>
    </location>
</feature>
<dbReference type="GO" id="GO:0006660">
    <property type="term" value="P:phosphatidylserine catabolic process"/>
    <property type="evidence" value="ECO:0007669"/>
    <property type="project" value="TreeGrafter"/>
</dbReference>
<dbReference type="PANTHER" id="PTHR12277">
    <property type="entry name" value="ALPHA/BETA HYDROLASE DOMAIN-CONTAINING PROTEIN"/>
    <property type="match status" value="1"/>
</dbReference>
<dbReference type="Gene3D" id="1.20.1070.10">
    <property type="entry name" value="Rhodopsin 7-helix transmembrane proteins"/>
    <property type="match status" value="1"/>
</dbReference>
<feature type="transmembrane region" description="Helical" evidence="1">
    <location>
        <begin position="760"/>
        <end position="781"/>
    </location>
</feature>
<feature type="transmembrane region" description="Helical" evidence="1">
    <location>
        <begin position="711"/>
        <end position="731"/>
    </location>
</feature>
<organism evidence="4 5">
    <name type="scientific">Steinernema hermaphroditum</name>
    <dbReference type="NCBI Taxonomy" id="289476"/>
    <lineage>
        <taxon>Eukaryota</taxon>
        <taxon>Metazoa</taxon>
        <taxon>Ecdysozoa</taxon>
        <taxon>Nematoda</taxon>
        <taxon>Chromadorea</taxon>
        <taxon>Rhabditida</taxon>
        <taxon>Tylenchina</taxon>
        <taxon>Panagrolaimomorpha</taxon>
        <taxon>Strongyloidoidea</taxon>
        <taxon>Steinernematidae</taxon>
        <taxon>Steinernema</taxon>
    </lineage>
</organism>
<keyword evidence="1" id="KW-1133">Transmembrane helix</keyword>
<dbReference type="Gene3D" id="3.40.50.1820">
    <property type="entry name" value="alpha/beta hydrolase"/>
    <property type="match status" value="1"/>
</dbReference>
<dbReference type="InterPro" id="IPR054518">
    <property type="entry name" value="ABHD16_N"/>
</dbReference>
<dbReference type="SUPFAM" id="SSF53474">
    <property type="entry name" value="alpha/beta-Hydrolases"/>
    <property type="match status" value="1"/>
</dbReference>
<accession>A0AA39I1Y6</accession>
<evidence type="ECO:0000259" key="2">
    <source>
        <dbReference type="Pfam" id="PF00561"/>
    </source>
</evidence>
<sequence>MSLSKLIHFIFGSNILDKYEIPIGDDPYQENVAETMGDRMLMFARGFRHFCTVVSPVLIAMAYNRRWYEPACVMKFLQYIVIYYSIAYTTRTIGRICSEDYRKFTNVLMEVTESREPSPDAEAQLRNYDYEIFMAPIEYIAETRAGKKFVATDEKEFADMGPLWDLVKDPVSAFVVHTFGRRMLYPGATSLFKTLFAGVLKAGRRKLVKEHGGRRNVLLTEDGNCIDSMFVDNRHKSSTGSKLVVTCEGNAGFYEVGIANAPLAKGYSILGWNHPGFAQSSGLPYPDQEQNAVEAVMQFATKKLGFKESDIILYGWSIGGFTATWAAANYNVGSLLLDATFDDLLPLAIAKMPKPVDFVVQYAVRKYLNLPISKQLSMYNGPVRLIRRSDDDIIVTDEFGSAADRRASNRANQLLVDLIESRHPGLLRNESDRNIAKEWLALSPVERVSAPTDNITTLTRYRLYNGLEDKQRRELIFHYCDKYLVDFDAGHNMPLPEDYFNPPGPYAEPFELEMNRSAAIGSCGHHPSICARLRQERADADAHPDVYFVGYLYLALSVVAFVPALLILAVLLKPNFLKQPFYQLLAFLFVFVATNVLLTGLFASFYSLSHCDFSCGGMPTVGSLQVGSWSAFSTAAFLLLLNRFVALLSKKLTQTFFTGRRTLCWMFVATFFGAHMLIPFDGEPFYHYDSSEAIWNYELVPLGTKHLRFSLIHTVFLFCNVAMFFVVLYLSRTAKHPNHEKVQVDTVLLSSFHAVQHAKLASSLALPASFLNAFYVVILTITPLPFALNVALMALIQIFLGALPFVCLFHNTTLRSCVGRFFCCRCRKPPNATNVYAPNGNQAISSPKPEIIITGEGGGGGAEIQRTEGV</sequence>
<dbReference type="AlphaFoldDB" id="A0AA39I1Y6"/>
<dbReference type="GO" id="GO:0052651">
    <property type="term" value="P:monoacylglycerol catabolic process"/>
    <property type="evidence" value="ECO:0007669"/>
    <property type="project" value="TreeGrafter"/>
</dbReference>
<keyword evidence="1" id="KW-0812">Transmembrane</keyword>
<feature type="transmembrane region" description="Helical" evidence="1">
    <location>
        <begin position="787"/>
        <end position="810"/>
    </location>
</feature>
<evidence type="ECO:0000313" key="5">
    <source>
        <dbReference type="Proteomes" id="UP001175271"/>
    </source>
</evidence>
<feature type="transmembrane region" description="Helical" evidence="1">
    <location>
        <begin position="662"/>
        <end position="680"/>
    </location>
</feature>
<dbReference type="SUPFAM" id="SSF81321">
    <property type="entry name" value="Family A G protein-coupled receptor-like"/>
    <property type="match status" value="1"/>
</dbReference>
<keyword evidence="1" id="KW-0472">Membrane</keyword>
<feature type="transmembrane region" description="Helical" evidence="1">
    <location>
        <begin position="620"/>
        <end position="641"/>
    </location>
</feature>
<protein>
    <recommendedName>
        <fullName evidence="6">AB hydrolase-1 domain-containing protein</fullName>
    </recommendedName>
</protein>
<dbReference type="InterPro" id="IPR000073">
    <property type="entry name" value="AB_hydrolase_1"/>
</dbReference>
<comment type="caution">
    <text evidence="4">The sequence shown here is derived from an EMBL/GenBank/DDBJ whole genome shotgun (WGS) entry which is preliminary data.</text>
</comment>
<evidence type="ECO:0000259" key="3">
    <source>
        <dbReference type="Pfam" id="PF22990"/>
    </source>
</evidence>
<dbReference type="GO" id="GO:0004620">
    <property type="term" value="F:phospholipase activity"/>
    <property type="evidence" value="ECO:0007669"/>
    <property type="project" value="TreeGrafter"/>
</dbReference>
<feature type="domain" description="AB hydrolase-1" evidence="2">
    <location>
        <begin position="243"/>
        <end position="389"/>
    </location>
</feature>
<evidence type="ECO:0000313" key="4">
    <source>
        <dbReference type="EMBL" id="KAK0416316.1"/>
    </source>
</evidence>
<dbReference type="GO" id="GO:0047372">
    <property type="term" value="F:monoacylglycerol lipase activity"/>
    <property type="evidence" value="ECO:0007669"/>
    <property type="project" value="TreeGrafter"/>
</dbReference>
<dbReference type="Pfam" id="PF00561">
    <property type="entry name" value="Abhydrolase_1"/>
    <property type="match status" value="1"/>
</dbReference>
<dbReference type="InterPro" id="IPR019425">
    <property type="entry name" value="7TM_GPCR_serpentine_rcpt_Srt"/>
</dbReference>
<dbReference type="Pfam" id="PF10321">
    <property type="entry name" value="7TM_GPCR_Srt"/>
    <property type="match status" value="1"/>
</dbReference>